<evidence type="ECO:0000256" key="1">
    <source>
        <dbReference type="SAM" id="Phobius"/>
    </source>
</evidence>
<sequence>MVNSTDYLEYRVKPGDSLSMIMSRFYAVSPRCPGYSGYLHQILSMNPHIRDPDLIRAGSILRLTTSPGPITFAPPIPLDRLPHRPIVEPAFTPIIPIRPIQTAPRNFMLEDVPPQDELDYWVLSWFAENTNYLVVPGSVALGAKTNLLSPANIALIERVDDLYVKYKTGQIQENQYAYQRRKALNQLRANIGPMERLLFGNQTTHQAIRIARGGGVPANQNIIQHRNRLRRLASYGRYGGYLLTGVGLTASCLQIAAASSRHEKNEIFVETIASTGVGLVGGLIVGLYLASNPVGWGTALIIAAGSAAVSFGGGRIAGTVYTLSGTEVDLVSGAGVDAVCR</sequence>
<evidence type="ECO:0000313" key="3">
    <source>
        <dbReference type="EMBL" id="SDU32507.1"/>
    </source>
</evidence>
<gene>
    <name evidence="3" type="ORF">SAMN05216210_3122</name>
</gene>
<feature type="transmembrane region" description="Helical" evidence="1">
    <location>
        <begin position="268"/>
        <end position="290"/>
    </location>
</feature>
<dbReference type="Gene3D" id="3.10.350.10">
    <property type="entry name" value="LysM domain"/>
    <property type="match status" value="1"/>
</dbReference>
<keyword evidence="1" id="KW-1133">Transmembrane helix</keyword>
<keyword evidence="4" id="KW-1185">Reference proteome</keyword>
<dbReference type="InterPro" id="IPR018392">
    <property type="entry name" value="LysM"/>
</dbReference>
<dbReference type="Pfam" id="PF01476">
    <property type="entry name" value="LysM"/>
    <property type="match status" value="1"/>
</dbReference>
<name>A0A1H2HKV3_9GAMM</name>
<feature type="transmembrane region" description="Helical" evidence="1">
    <location>
        <begin position="238"/>
        <end position="256"/>
    </location>
</feature>
<dbReference type="OrthoDB" id="218680at2"/>
<keyword evidence="1" id="KW-0472">Membrane</keyword>
<dbReference type="RefSeq" id="WP_092388712.1">
    <property type="nucleotide sequence ID" value="NZ_LT629787.1"/>
</dbReference>
<protein>
    <submittedName>
        <fullName evidence="3">LysM domain-containing protein</fullName>
    </submittedName>
</protein>
<evidence type="ECO:0000259" key="2">
    <source>
        <dbReference type="PROSITE" id="PS51782"/>
    </source>
</evidence>
<dbReference type="CDD" id="cd00118">
    <property type="entry name" value="LysM"/>
    <property type="match status" value="1"/>
</dbReference>
<dbReference type="Proteomes" id="UP000243924">
    <property type="component" value="Chromosome I"/>
</dbReference>
<feature type="domain" description="LysM" evidence="2">
    <location>
        <begin position="8"/>
        <end position="63"/>
    </location>
</feature>
<evidence type="ECO:0000313" key="4">
    <source>
        <dbReference type="Proteomes" id="UP000243924"/>
    </source>
</evidence>
<dbReference type="SMART" id="SM00257">
    <property type="entry name" value="LysM"/>
    <property type="match status" value="1"/>
</dbReference>
<dbReference type="STRING" id="1434072.SAMN05216210_3122"/>
<dbReference type="InterPro" id="IPR036779">
    <property type="entry name" value="LysM_dom_sf"/>
</dbReference>
<accession>A0A1H2HKV3</accession>
<dbReference type="AlphaFoldDB" id="A0A1H2HKV3"/>
<reference evidence="4" key="1">
    <citation type="submission" date="2016-10" db="EMBL/GenBank/DDBJ databases">
        <authorList>
            <person name="Varghese N."/>
            <person name="Submissions S."/>
        </authorList>
    </citation>
    <scope>NUCLEOTIDE SEQUENCE [LARGE SCALE GENOMIC DNA]</scope>
    <source>
        <strain evidence="4">CECT 8338</strain>
    </source>
</reference>
<dbReference type="EMBL" id="LT629787">
    <property type="protein sequence ID" value="SDU32507.1"/>
    <property type="molecule type" value="Genomic_DNA"/>
</dbReference>
<feature type="transmembrane region" description="Helical" evidence="1">
    <location>
        <begin position="296"/>
        <end position="314"/>
    </location>
</feature>
<proteinExistence type="predicted"/>
<keyword evidence="1" id="KW-0812">Transmembrane</keyword>
<dbReference type="PROSITE" id="PS51782">
    <property type="entry name" value="LYSM"/>
    <property type="match status" value="1"/>
</dbReference>
<organism evidence="3 4">
    <name type="scientific">Halopseudomonas salegens</name>
    <dbReference type="NCBI Taxonomy" id="1434072"/>
    <lineage>
        <taxon>Bacteria</taxon>
        <taxon>Pseudomonadati</taxon>
        <taxon>Pseudomonadota</taxon>
        <taxon>Gammaproteobacteria</taxon>
        <taxon>Pseudomonadales</taxon>
        <taxon>Pseudomonadaceae</taxon>
        <taxon>Halopseudomonas</taxon>
    </lineage>
</organism>